<evidence type="ECO:0000313" key="1">
    <source>
        <dbReference type="EMBL" id="DAD40014.1"/>
    </source>
</evidence>
<organism evidence="1 2">
    <name type="scientific">Nelumbo nucifera</name>
    <name type="common">Sacred lotus</name>
    <dbReference type="NCBI Taxonomy" id="4432"/>
    <lineage>
        <taxon>Eukaryota</taxon>
        <taxon>Viridiplantae</taxon>
        <taxon>Streptophyta</taxon>
        <taxon>Embryophyta</taxon>
        <taxon>Tracheophyta</taxon>
        <taxon>Spermatophyta</taxon>
        <taxon>Magnoliopsida</taxon>
        <taxon>Proteales</taxon>
        <taxon>Nelumbonaceae</taxon>
        <taxon>Nelumbo</taxon>
    </lineage>
</organism>
<protein>
    <submittedName>
        <fullName evidence="1">Uncharacterized protein</fullName>
    </submittedName>
</protein>
<dbReference type="Proteomes" id="UP000607653">
    <property type="component" value="Unassembled WGS sequence"/>
</dbReference>
<proteinExistence type="predicted"/>
<reference evidence="1 2" key="1">
    <citation type="journal article" date="2020" name="Mol. Biol. Evol.">
        <title>Distinct Expression and Methylation Patterns for Genes with Different Fates following a Single Whole-Genome Duplication in Flowering Plants.</title>
        <authorList>
            <person name="Shi T."/>
            <person name="Rahmani R.S."/>
            <person name="Gugger P.F."/>
            <person name="Wang M."/>
            <person name="Li H."/>
            <person name="Zhang Y."/>
            <person name="Li Z."/>
            <person name="Wang Q."/>
            <person name="Van de Peer Y."/>
            <person name="Marchal K."/>
            <person name="Chen J."/>
        </authorList>
    </citation>
    <scope>NUCLEOTIDE SEQUENCE [LARGE SCALE GENOMIC DNA]</scope>
    <source>
        <tissue evidence="1">Leaf</tissue>
    </source>
</reference>
<evidence type="ECO:0000313" key="2">
    <source>
        <dbReference type="Proteomes" id="UP000607653"/>
    </source>
</evidence>
<accession>A0A822Z0U8</accession>
<dbReference type="AlphaFoldDB" id="A0A822Z0U8"/>
<keyword evidence="2" id="KW-1185">Reference proteome</keyword>
<name>A0A822Z0U8_NELNU</name>
<sequence>MLFIGYKMDLQDPDSSILRLQFARFPGPRSGPGPRGKR</sequence>
<comment type="caution">
    <text evidence="1">The sequence shown here is derived from an EMBL/GenBank/DDBJ whole genome shotgun (WGS) entry which is preliminary data.</text>
</comment>
<gene>
    <name evidence="1" type="ORF">HUJ06_014337</name>
</gene>
<dbReference type="EMBL" id="DUZY01000005">
    <property type="protein sequence ID" value="DAD40014.1"/>
    <property type="molecule type" value="Genomic_DNA"/>
</dbReference>